<dbReference type="InterPro" id="IPR050523">
    <property type="entry name" value="AKR_Detox_Biosynth"/>
</dbReference>
<gene>
    <name evidence="2" type="ORF">C7383_102474</name>
</gene>
<dbReference type="Proteomes" id="UP000245412">
    <property type="component" value="Unassembled WGS sequence"/>
</dbReference>
<accession>A0AB73T8U4</accession>
<proteinExistence type="predicted"/>
<evidence type="ECO:0000259" key="1">
    <source>
        <dbReference type="Pfam" id="PF00248"/>
    </source>
</evidence>
<dbReference type="Pfam" id="PF00248">
    <property type="entry name" value="Aldo_ket_red"/>
    <property type="match status" value="1"/>
</dbReference>
<organism evidence="2 3">
    <name type="scientific">Murimonas intestini</name>
    <dbReference type="NCBI Taxonomy" id="1337051"/>
    <lineage>
        <taxon>Bacteria</taxon>
        <taxon>Bacillati</taxon>
        <taxon>Bacillota</taxon>
        <taxon>Clostridia</taxon>
        <taxon>Lachnospirales</taxon>
        <taxon>Lachnospiraceae</taxon>
        <taxon>Murimonas</taxon>
    </lineage>
</organism>
<dbReference type="InterPro" id="IPR023210">
    <property type="entry name" value="NADP_OxRdtase_dom"/>
</dbReference>
<evidence type="ECO:0000313" key="2">
    <source>
        <dbReference type="EMBL" id="PWJ78335.1"/>
    </source>
</evidence>
<protein>
    <submittedName>
        <fullName evidence="2">Aryl-alcohol dehydrogenase-like predicted oxidoreductase</fullName>
    </submittedName>
</protein>
<dbReference type="Gene3D" id="3.20.20.100">
    <property type="entry name" value="NADP-dependent oxidoreductase domain"/>
    <property type="match status" value="1"/>
</dbReference>
<dbReference type="AlphaFoldDB" id="A0AB73T8U4"/>
<dbReference type="EMBL" id="QGGY01000002">
    <property type="protein sequence ID" value="PWJ78335.1"/>
    <property type="molecule type" value="Genomic_DNA"/>
</dbReference>
<reference evidence="2 3" key="1">
    <citation type="submission" date="2018-05" db="EMBL/GenBank/DDBJ databases">
        <authorList>
            <person name="Goeker M."/>
            <person name="Huntemann M."/>
            <person name="Clum A."/>
            <person name="Pillay M."/>
            <person name="Palaniappan K."/>
            <person name="Varghese N."/>
            <person name="Mikhailova N."/>
            <person name="Stamatis D."/>
            <person name="Reddy T."/>
            <person name="Daum C."/>
            <person name="Shapiro N."/>
            <person name="Ivanova N."/>
            <person name="Kyrpides N."/>
            <person name="Woyke T."/>
        </authorList>
    </citation>
    <scope>NUCLEOTIDE SEQUENCE [LARGE SCALE GENOMIC DNA]</scope>
    <source>
        <strain evidence="2 3">DSM 26524</strain>
    </source>
</reference>
<dbReference type="SUPFAM" id="SSF51430">
    <property type="entry name" value="NAD(P)-linked oxidoreductase"/>
    <property type="match status" value="1"/>
</dbReference>
<name>A0AB73T8U4_9FIRM</name>
<comment type="caution">
    <text evidence="2">The sequence shown here is derived from an EMBL/GenBank/DDBJ whole genome shotgun (WGS) entry which is preliminary data.</text>
</comment>
<feature type="domain" description="NADP-dependent oxidoreductase" evidence="1">
    <location>
        <begin position="15"/>
        <end position="322"/>
    </location>
</feature>
<dbReference type="InterPro" id="IPR036812">
    <property type="entry name" value="NAD(P)_OxRdtase_dom_sf"/>
</dbReference>
<keyword evidence="3" id="KW-1185">Reference proteome</keyword>
<dbReference type="PANTHER" id="PTHR43364:SF6">
    <property type="entry name" value="OXIDOREDUCTASE-RELATED"/>
    <property type="match status" value="1"/>
</dbReference>
<dbReference type="GO" id="GO:0005829">
    <property type="term" value="C:cytosol"/>
    <property type="evidence" value="ECO:0007669"/>
    <property type="project" value="TreeGrafter"/>
</dbReference>
<dbReference type="RefSeq" id="WP_257497523.1">
    <property type="nucleotide sequence ID" value="NZ_JANKBI010000005.1"/>
</dbReference>
<evidence type="ECO:0000313" key="3">
    <source>
        <dbReference type="Proteomes" id="UP000245412"/>
    </source>
</evidence>
<sequence length="324" mass="36721">MKRRMLGKTDLSVSEICLGSMYFGWREPKEQSLERLDQFVEAGGNFIDTANIYAMHHLNDKDYFGKDRDLFIDGGSERLLGEWMKEKKNRSQLILATKLGFPYPGTDYGTSAAQIKEECEKSLKRLGTDYVDLLYLHTDDRNTPLEESLTALGELVAEGKVRYIGASNFTAWRLAQAMEISKERNLPEYCCIQQRCTYLRPRTGTDFGGQISVNEDMMDFVRESGITLLAYSPLLGGYYNDRTKPLMEQYQGADTQARLNVLDQVAAEAGVTPAQAVYYWLMHSDPSVMPLVASSTRKQFEEALGVLEMELSQEQMERLTKAGI</sequence>
<dbReference type="PANTHER" id="PTHR43364">
    <property type="entry name" value="NADH-SPECIFIC METHYLGLYOXAL REDUCTASE-RELATED"/>
    <property type="match status" value="1"/>
</dbReference>